<gene>
    <name evidence="2" type="ORF">FCC1311_102222</name>
</gene>
<accession>A0A2R5GUJ8</accession>
<dbReference type="EMBL" id="BEYU01000177">
    <property type="protein sequence ID" value="GBG33999.1"/>
    <property type="molecule type" value="Genomic_DNA"/>
</dbReference>
<keyword evidence="3" id="KW-1185">Reference proteome</keyword>
<reference evidence="2 3" key="1">
    <citation type="submission" date="2017-12" db="EMBL/GenBank/DDBJ databases">
        <title>Sequencing, de novo assembly and annotation of complete genome of a new Thraustochytrid species, strain FCC1311.</title>
        <authorList>
            <person name="Sedici K."/>
            <person name="Godart F."/>
            <person name="Aiese Cigliano R."/>
            <person name="Sanseverino W."/>
            <person name="Barakat M."/>
            <person name="Ortet P."/>
            <person name="Marechal E."/>
            <person name="Cagnac O."/>
            <person name="Amato A."/>
        </authorList>
    </citation>
    <scope>NUCLEOTIDE SEQUENCE [LARGE SCALE GENOMIC DNA]</scope>
</reference>
<feature type="region of interest" description="Disordered" evidence="1">
    <location>
        <begin position="35"/>
        <end position="56"/>
    </location>
</feature>
<evidence type="ECO:0000256" key="1">
    <source>
        <dbReference type="SAM" id="MobiDB-lite"/>
    </source>
</evidence>
<evidence type="ECO:0000313" key="2">
    <source>
        <dbReference type="EMBL" id="GBG33999.1"/>
    </source>
</evidence>
<organism evidence="2 3">
    <name type="scientific">Hondaea fermentalgiana</name>
    <dbReference type="NCBI Taxonomy" id="2315210"/>
    <lineage>
        <taxon>Eukaryota</taxon>
        <taxon>Sar</taxon>
        <taxon>Stramenopiles</taxon>
        <taxon>Bigyra</taxon>
        <taxon>Labyrinthulomycetes</taxon>
        <taxon>Thraustochytrida</taxon>
        <taxon>Thraustochytriidae</taxon>
        <taxon>Hondaea</taxon>
    </lineage>
</organism>
<dbReference type="AlphaFoldDB" id="A0A2R5GUJ8"/>
<dbReference type="Proteomes" id="UP000241890">
    <property type="component" value="Unassembled WGS sequence"/>
</dbReference>
<protein>
    <submittedName>
        <fullName evidence="2">Uncharacterized protein</fullName>
    </submittedName>
</protein>
<sequence length="88" mass="9995">MDRMLAAHMNALVAIAAETKIEVELELEAVVEGKGPEDTRRKMRRRRSLQHVDKTRRADQTCSNAVTNVFLEMRPILSNSEELVCDLS</sequence>
<evidence type="ECO:0000313" key="3">
    <source>
        <dbReference type="Proteomes" id="UP000241890"/>
    </source>
</evidence>
<proteinExistence type="predicted"/>
<name>A0A2R5GUJ8_9STRA</name>
<comment type="caution">
    <text evidence="2">The sequence shown here is derived from an EMBL/GenBank/DDBJ whole genome shotgun (WGS) entry which is preliminary data.</text>
</comment>
<dbReference type="InParanoid" id="A0A2R5GUJ8"/>